<keyword evidence="3" id="KW-1185">Reference proteome</keyword>
<dbReference type="GO" id="GO:0006798">
    <property type="term" value="P:polyphosphate catabolic process"/>
    <property type="evidence" value="ECO:0007669"/>
    <property type="project" value="TreeGrafter"/>
</dbReference>
<dbReference type="Proteomes" id="UP000708148">
    <property type="component" value="Unassembled WGS sequence"/>
</dbReference>
<dbReference type="GO" id="GO:0005737">
    <property type="term" value="C:cytoplasm"/>
    <property type="evidence" value="ECO:0007669"/>
    <property type="project" value="TreeGrafter"/>
</dbReference>
<dbReference type="GO" id="GO:0016791">
    <property type="term" value="F:phosphatase activity"/>
    <property type="evidence" value="ECO:0007669"/>
    <property type="project" value="TreeGrafter"/>
</dbReference>
<name>A0A8S1IS49_9CHLO</name>
<evidence type="ECO:0000313" key="2">
    <source>
        <dbReference type="EMBL" id="CAD7697681.1"/>
    </source>
</evidence>
<dbReference type="SUPFAM" id="SSF56300">
    <property type="entry name" value="Metallo-dependent phosphatases"/>
    <property type="match status" value="1"/>
</dbReference>
<gene>
    <name evidence="2" type="ORF">OSTQU699_LOCUS3042</name>
</gene>
<dbReference type="InterPro" id="IPR004843">
    <property type="entry name" value="Calcineurin-like_PHP"/>
</dbReference>
<dbReference type="EMBL" id="CAJHUC010000699">
    <property type="protein sequence ID" value="CAD7697681.1"/>
    <property type="molecule type" value="Genomic_DNA"/>
</dbReference>
<proteinExistence type="predicted"/>
<comment type="caution">
    <text evidence="2">The sequence shown here is derived from an EMBL/GenBank/DDBJ whole genome shotgun (WGS) entry which is preliminary data.</text>
</comment>
<dbReference type="PANTHER" id="PTHR42850">
    <property type="entry name" value="METALLOPHOSPHOESTERASE"/>
    <property type="match status" value="1"/>
</dbReference>
<dbReference type="PANTHER" id="PTHR42850:SF4">
    <property type="entry name" value="ZINC-DEPENDENT ENDOPOLYPHOSPHATASE"/>
    <property type="match status" value="1"/>
</dbReference>
<evidence type="ECO:0000259" key="1">
    <source>
        <dbReference type="Pfam" id="PF00149"/>
    </source>
</evidence>
<organism evidence="2 3">
    <name type="scientific">Ostreobium quekettii</name>
    <dbReference type="NCBI Taxonomy" id="121088"/>
    <lineage>
        <taxon>Eukaryota</taxon>
        <taxon>Viridiplantae</taxon>
        <taxon>Chlorophyta</taxon>
        <taxon>core chlorophytes</taxon>
        <taxon>Ulvophyceae</taxon>
        <taxon>TCBD clade</taxon>
        <taxon>Bryopsidales</taxon>
        <taxon>Ostreobineae</taxon>
        <taxon>Ostreobiaceae</taxon>
        <taxon>Ostreobium</taxon>
    </lineage>
</organism>
<accession>A0A8S1IS49</accession>
<sequence>MAWVLKWAGGLQTRPVSAKRTWPLGGQTLLGTAVILHRGAAKPRLLGCLAATSIRLGGNGELNTTTPFGNPLPPVVHLTLTQDQLKKGRIIIVGDIHGCYDEFSELLRRCNFNKNEDNLILVGDIVNKGPYSTKVH</sequence>
<reference evidence="2" key="1">
    <citation type="submission" date="2020-12" db="EMBL/GenBank/DDBJ databases">
        <authorList>
            <person name="Iha C."/>
        </authorList>
    </citation>
    <scope>NUCLEOTIDE SEQUENCE</scope>
</reference>
<feature type="domain" description="Calcineurin-like phosphoesterase" evidence="1">
    <location>
        <begin position="89"/>
        <end position="135"/>
    </location>
</feature>
<dbReference type="GO" id="GO:0000298">
    <property type="term" value="F:endopolyphosphatase activity"/>
    <property type="evidence" value="ECO:0007669"/>
    <property type="project" value="TreeGrafter"/>
</dbReference>
<dbReference type="Gene3D" id="3.60.21.10">
    <property type="match status" value="1"/>
</dbReference>
<dbReference type="Pfam" id="PF00149">
    <property type="entry name" value="Metallophos"/>
    <property type="match status" value="1"/>
</dbReference>
<dbReference type="AlphaFoldDB" id="A0A8S1IS49"/>
<evidence type="ECO:0000313" key="3">
    <source>
        <dbReference type="Proteomes" id="UP000708148"/>
    </source>
</evidence>
<dbReference type="InterPro" id="IPR029052">
    <property type="entry name" value="Metallo-depent_PP-like"/>
</dbReference>
<dbReference type="InterPro" id="IPR050126">
    <property type="entry name" value="Ap4A_hydrolase"/>
</dbReference>
<dbReference type="OrthoDB" id="10267127at2759"/>
<protein>
    <recommendedName>
        <fullName evidence="1">Calcineurin-like phosphoesterase domain-containing protein</fullName>
    </recommendedName>
</protein>